<name>A0A8S1W3K0_9CILI</name>
<keyword evidence="2" id="KW-1185">Reference proteome</keyword>
<gene>
    <name evidence="1" type="ORF">PPENT_87.1.T0740244</name>
</gene>
<accession>A0A8S1W3K0</accession>
<dbReference type="AlphaFoldDB" id="A0A8S1W3K0"/>
<reference evidence="1" key="1">
    <citation type="submission" date="2021-01" db="EMBL/GenBank/DDBJ databases">
        <authorList>
            <consortium name="Genoscope - CEA"/>
            <person name="William W."/>
        </authorList>
    </citation>
    <scope>NUCLEOTIDE SEQUENCE</scope>
</reference>
<proteinExistence type="predicted"/>
<evidence type="ECO:0000313" key="2">
    <source>
        <dbReference type="Proteomes" id="UP000689195"/>
    </source>
</evidence>
<sequence>MLNIFVTRLLIKGIYNYLIWEMQYITPSDEKITMIFDDDKNILCSSLQFSLINKIIINMRRLKQFSEQCPGYIENC</sequence>
<evidence type="ECO:0000313" key="1">
    <source>
        <dbReference type="EMBL" id="CAD8180676.1"/>
    </source>
</evidence>
<dbReference type="Proteomes" id="UP000689195">
    <property type="component" value="Unassembled WGS sequence"/>
</dbReference>
<dbReference type="EMBL" id="CAJJDO010000074">
    <property type="protein sequence ID" value="CAD8180676.1"/>
    <property type="molecule type" value="Genomic_DNA"/>
</dbReference>
<protein>
    <submittedName>
        <fullName evidence="1">Uncharacterized protein</fullName>
    </submittedName>
</protein>
<organism evidence="1 2">
    <name type="scientific">Paramecium pentaurelia</name>
    <dbReference type="NCBI Taxonomy" id="43138"/>
    <lineage>
        <taxon>Eukaryota</taxon>
        <taxon>Sar</taxon>
        <taxon>Alveolata</taxon>
        <taxon>Ciliophora</taxon>
        <taxon>Intramacronucleata</taxon>
        <taxon>Oligohymenophorea</taxon>
        <taxon>Peniculida</taxon>
        <taxon>Parameciidae</taxon>
        <taxon>Paramecium</taxon>
    </lineage>
</organism>
<comment type="caution">
    <text evidence="1">The sequence shown here is derived from an EMBL/GenBank/DDBJ whole genome shotgun (WGS) entry which is preliminary data.</text>
</comment>